<dbReference type="AlphaFoldDB" id="A0A4Y7KXL4"/>
<reference evidence="1 2" key="1">
    <citation type="journal article" date="2018" name="Science">
        <title>The opium poppy genome and morphinan production.</title>
        <authorList>
            <person name="Guo L."/>
            <person name="Winzer T."/>
            <person name="Yang X."/>
            <person name="Li Y."/>
            <person name="Ning Z."/>
            <person name="He Z."/>
            <person name="Teodor R."/>
            <person name="Lu Y."/>
            <person name="Bowser T.A."/>
            <person name="Graham I.A."/>
            <person name="Ye K."/>
        </authorList>
    </citation>
    <scope>NUCLEOTIDE SEQUENCE [LARGE SCALE GENOMIC DNA]</scope>
    <source>
        <strain evidence="2">cv. HN1</strain>
        <tissue evidence="1">Leaves</tissue>
    </source>
</reference>
<dbReference type="Proteomes" id="UP000316621">
    <property type="component" value="Chromosome 9"/>
</dbReference>
<evidence type="ECO:0000313" key="1">
    <source>
        <dbReference type="EMBL" id="RZC77527.1"/>
    </source>
</evidence>
<name>A0A4Y7KXL4_PAPSO</name>
<accession>A0A4Y7KXL4</accession>
<dbReference type="Gramene" id="RZC77527">
    <property type="protein sequence ID" value="RZC77527"/>
    <property type="gene ID" value="C5167_001672"/>
</dbReference>
<evidence type="ECO:0000313" key="2">
    <source>
        <dbReference type="Proteomes" id="UP000316621"/>
    </source>
</evidence>
<keyword evidence="2" id="KW-1185">Reference proteome</keyword>
<proteinExistence type="predicted"/>
<dbReference type="EMBL" id="CM010723">
    <property type="protein sequence ID" value="RZC77527.1"/>
    <property type="molecule type" value="Genomic_DNA"/>
</dbReference>
<protein>
    <submittedName>
        <fullName evidence="1">Uncharacterized protein</fullName>
    </submittedName>
</protein>
<sequence length="119" mass="13712">MRQNEVFAGLEVFVTAASCGDNFWSDFHPQRSKYPGIPYVDVCTFPDPKEWEDDMIGWVAVCGIVTWNIGKSRCEVIFREQKQTPTGLVRTIENEITIDKLIFKKTNKKDMASTKEMEK</sequence>
<gene>
    <name evidence="1" type="ORF">C5167_001672</name>
</gene>
<organism evidence="1 2">
    <name type="scientific">Papaver somniferum</name>
    <name type="common">Opium poppy</name>
    <dbReference type="NCBI Taxonomy" id="3469"/>
    <lineage>
        <taxon>Eukaryota</taxon>
        <taxon>Viridiplantae</taxon>
        <taxon>Streptophyta</taxon>
        <taxon>Embryophyta</taxon>
        <taxon>Tracheophyta</taxon>
        <taxon>Spermatophyta</taxon>
        <taxon>Magnoliopsida</taxon>
        <taxon>Ranunculales</taxon>
        <taxon>Papaveraceae</taxon>
        <taxon>Papaveroideae</taxon>
        <taxon>Papaver</taxon>
    </lineage>
</organism>